<organism evidence="1 2">
    <name type="scientific">Streptomyces zagrosensis</name>
    <dbReference type="NCBI Taxonomy" id="1042984"/>
    <lineage>
        <taxon>Bacteria</taxon>
        <taxon>Bacillati</taxon>
        <taxon>Actinomycetota</taxon>
        <taxon>Actinomycetes</taxon>
        <taxon>Kitasatosporales</taxon>
        <taxon>Streptomycetaceae</taxon>
        <taxon>Streptomyces</taxon>
    </lineage>
</organism>
<dbReference type="SUPFAM" id="SSF140453">
    <property type="entry name" value="EsxAB dimer-like"/>
    <property type="match status" value="1"/>
</dbReference>
<name>A0A7W9V1S6_9ACTN</name>
<reference evidence="1 2" key="1">
    <citation type="submission" date="2020-08" db="EMBL/GenBank/DDBJ databases">
        <title>Genomic Encyclopedia of Type Strains, Phase III (KMG-III): the genomes of soil and plant-associated and newly described type strains.</title>
        <authorList>
            <person name="Whitman W."/>
        </authorList>
    </citation>
    <scope>NUCLEOTIDE SEQUENCE [LARGE SCALE GENOMIC DNA]</scope>
    <source>
        <strain evidence="1 2">CECT 8305</strain>
    </source>
</reference>
<dbReference type="EMBL" id="JACHJL010000025">
    <property type="protein sequence ID" value="MBB5939603.1"/>
    <property type="molecule type" value="Genomic_DNA"/>
</dbReference>
<dbReference type="Proteomes" id="UP000588098">
    <property type="component" value="Unassembled WGS sequence"/>
</dbReference>
<dbReference type="Pfam" id="PF06013">
    <property type="entry name" value="WXG100"/>
    <property type="match status" value="1"/>
</dbReference>
<dbReference type="InterPro" id="IPR036689">
    <property type="entry name" value="ESAT-6-like_sf"/>
</dbReference>
<keyword evidence="2" id="KW-1185">Reference proteome</keyword>
<evidence type="ECO:0000313" key="1">
    <source>
        <dbReference type="EMBL" id="MBB5939603.1"/>
    </source>
</evidence>
<sequence>MSDSEHIVVNFSTLRTLSEEIEGILKDLAEKLDALYVRTEKVVLTWNGEARDMFVDSLDNWDRSVQDLEAAQRWLHEVVVTGHVTKRQINISRRRSLMECR</sequence>
<dbReference type="Gene3D" id="1.10.287.1060">
    <property type="entry name" value="ESAT-6-like"/>
    <property type="match status" value="1"/>
</dbReference>
<proteinExistence type="predicted"/>
<evidence type="ECO:0000313" key="2">
    <source>
        <dbReference type="Proteomes" id="UP000588098"/>
    </source>
</evidence>
<dbReference type="AlphaFoldDB" id="A0A7W9V1S6"/>
<accession>A0A7W9V1S6</accession>
<gene>
    <name evidence="1" type="ORF">FHS42_006699</name>
</gene>
<dbReference type="InterPro" id="IPR010310">
    <property type="entry name" value="T7SS_ESAT-6-like"/>
</dbReference>
<protein>
    <submittedName>
        <fullName evidence="1">Uncharacterized protein YukE</fullName>
    </submittedName>
</protein>
<dbReference type="RefSeq" id="WP_184578974.1">
    <property type="nucleotide sequence ID" value="NZ_JACHJL010000025.1"/>
</dbReference>
<comment type="caution">
    <text evidence="1">The sequence shown here is derived from an EMBL/GenBank/DDBJ whole genome shotgun (WGS) entry which is preliminary data.</text>
</comment>